<proteinExistence type="predicted"/>
<organism evidence="1 2">
    <name type="scientific">Bradymonas sediminis</name>
    <dbReference type="NCBI Taxonomy" id="1548548"/>
    <lineage>
        <taxon>Bacteria</taxon>
        <taxon>Deltaproteobacteria</taxon>
        <taxon>Bradymonadales</taxon>
        <taxon>Bradymonadaceae</taxon>
        <taxon>Bradymonas</taxon>
    </lineage>
</organism>
<dbReference type="Proteomes" id="UP000249799">
    <property type="component" value="Chromosome"/>
</dbReference>
<dbReference type="EMBL" id="CP030032">
    <property type="protein sequence ID" value="AWV90554.1"/>
    <property type="molecule type" value="Genomic_DNA"/>
</dbReference>
<dbReference type="RefSeq" id="WP_111336061.1">
    <property type="nucleotide sequence ID" value="NZ_CP030032.1"/>
</dbReference>
<reference evidence="1 2" key="1">
    <citation type="submission" date="2018-06" db="EMBL/GenBank/DDBJ databases">
        <title>Lujinxingia sediminis gen. nov. sp. nov., a new facultative anaerobic member of the class Deltaproteobacteria, and proposal of Lujinxingaceae fam. nov.</title>
        <authorList>
            <person name="Guo L.-Y."/>
            <person name="Li C.-M."/>
            <person name="Wang S."/>
            <person name="Du Z.-J."/>
        </authorList>
    </citation>
    <scope>NUCLEOTIDE SEQUENCE [LARGE SCALE GENOMIC DNA]</scope>
    <source>
        <strain evidence="1 2">FA350</strain>
    </source>
</reference>
<keyword evidence="2" id="KW-1185">Reference proteome</keyword>
<dbReference type="KEGG" id="bsed:DN745_14950"/>
<gene>
    <name evidence="1" type="ORF">DN745_14950</name>
</gene>
<evidence type="ECO:0000313" key="1">
    <source>
        <dbReference type="EMBL" id="AWV90554.1"/>
    </source>
</evidence>
<dbReference type="AlphaFoldDB" id="A0A2Z4FPI8"/>
<name>A0A2Z4FPI8_9DELT</name>
<sequence length="253" mass="27237">MFPTPHNSVRECISIAILAGVLLAIGMVVFAIPATSHAMAGAQRCMNTPAFDTVGLHGFLEQDISVRQDWDGETLAQVTEDASDELAGASPCGLGLSDDADADPSFNLCFESAGEPISTLPRYIVRWRGEKEAASVVDSIFLALEESAGEREAPRNIHQVGSALVALSVETAPRRHVPVEDNLMCTTRHLEQCNAMPPVAESMRVAAPAGVPIPRHHFEHPADAPTLETRPWAHLRVGPQSGHPRLPEQPPRV</sequence>
<protein>
    <submittedName>
        <fullName evidence="1">Uncharacterized protein</fullName>
    </submittedName>
</protein>
<evidence type="ECO:0000313" key="2">
    <source>
        <dbReference type="Proteomes" id="UP000249799"/>
    </source>
</evidence>
<accession>A0A2Z4FPI8</accession>